<reference evidence="2" key="1">
    <citation type="journal article" date="2009" name="Environ. Microbiol.">
        <title>Dynamics of genome evolution in facultative symbionts of aphids.</title>
        <authorList>
            <person name="Degnan P.H."/>
            <person name="Leonardo T.E."/>
            <person name="Cass B.N."/>
            <person name="Hurwitz B."/>
            <person name="Stern D."/>
            <person name="Gibbs R.A."/>
            <person name="Richards S."/>
            <person name="Moran N.A."/>
        </authorList>
    </citation>
    <scope>NUCLEOTIDE SEQUENCE [LARGE SCALE GENOMIC DNA]</scope>
    <source>
        <strain evidence="2">LSR1</strain>
    </source>
</reference>
<dbReference type="HOGENOM" id="CLU_494950_0_0_6"/>
<feature type="compositionally biased region" description="Basic and acidic residues" evidence="1">
    <location>
        <begin position="58"/>
        <end position="72"/>
    </location>
</feature>
<feature type="compositionally biased region" description="Low complexity" evidence="1">
    <location>
        <begin position="37"/>
        <end position="57"/>
    </location>
</feature>
<keyword evidence="3" id="KW-1185">Reference proteome</keyword>
<dbReference type="AlphaFoldDB" id="E0WR71"/>
<protein>
    <submittedName>
        <fullName evidence="2">Uncharacterized protein</fullName>
    </submittedName>
</protein>
<dbReference type="Proteomes" id="UP000005726">
    <property type="component" value="Unassembled WGS sequence"/>
</dbReference>
<evidence type="ECO:0000313" key="3">
    <source>
        <dbReference type="Proteomes" id="UP000005726"/>
    </source>
</evidence>
<evidence type="ECO:0000313" key="2">
    <source>
        <dbReference type="EMBL" id="EFL92631.1"/>
    </source>
</evidence>
<sequence length="550" mass="62148">MTYIMISLNKRSHRHPPPFCFQDLLEPGNALNNTPVALPSASAAGSSSQSSLQNTSARESDSSSEKHKESGETLDKYLELNLRDTIELPEHVKKSVDSLPASDLLKKLPHLQKKREPSQSHTRIFKYIVSSLIHLQRPDAVSDLYLRLEHNIGANFIAKCKKECPWHTFEPLAHPITPKLKDNYHPLIPILADMLSKVTPKFEEEVKKLTLDQLKDAIKYFNEYSKKHFAKRSNKDRYPSRMKYLVGYTMVRHNITACKLQSSVEIQYSTLNGWRTMFLKQKDKNVSSEPHVMGNQLSTLMGVDNPSASSNLEPKTSSSELYQDLRGIGSSDASSLPVQIQSKEQVIPHGKKRLVPPEFGTGASEINHRSTPCTFTLSSSQEEADGILHQQNVQSSSARKLRRLEPRPSFSQGLLPTGNQYLQATLSLPTTQKIINIKKNLQLSTAHITEVNNPPTTPKNGPLSNKQIENYVKYLDEKFPSSAHHVDDDMREEVIIFKQHCAITQENTVKKWAERIIEHEKISRLFGFFIRSLVGSDNEAISKKINELGI</sequence>
<gene>
    <name evidence="2" type="ORF">REG_0451</name>
</gene>
<dbReference type="STRING" id="663321.REG_0451"/>
<proteinExistence type="predicted"/>
<dbReference type="RefSeq" id="WP_006704344.1">
    <property type="nucleotide sequence ID" value="NZ_CAWLGB010000001.1"/>
</dbReference>
<accession>E0WR71</accession>
<name>E0WR71_9ENTR</name>
<dbReference type="EMBL" id="GL379589">
    <property type="protein sequence ID" value="EFL92631.1"/>
    <property type="molecule type" value="Genomic_DNA"/>
</dbReference>
<evidence type="ECO:0000256" key="1">
    <source>
        <dbReference type="SAM" id="MobiDB-lite"/>
    </source>
</evidence>
<organism evidence="2 3">
    <name type="scientific">Candidatus Regiella insecticola LSR1</name>
    <dbReference type="NCBI Taxonomy" id="663321"/>
    <lineage>
        <taxon>Bacteria</taxon>
        <taxon>Pseudomonadati</taxon>
        <taxon>Pseudomonadota</taxon>
        <taxon>Gammaproteobacteria</taxon>
        <taxon>Enterobacterales</taxon>
        <taxon>Enterobacteriaceae</taxon>
        <taxon>aphid secondary symbionts</taxon>
        <taxon>Candidatus Regiella</taxon>
    </lineage>
</organism>
<feature type="region of interest" description="Disordered" evidence="1">
    <location>
        <begin position="35"/>
        <end position="72"/>
    </location>
</feature>